<evidence type="ECO:0000313" key="2">
    <source>
        <dbReference type="Proteomes" id="UP000763484"/>
    </source>
</evidence>
<gene>
    <name evidence="1" type="ORF">IHE50_01155</name>
</gene>
<comment type="caution">
    <text evidence="1">The sequence shown here is derived from an EMBL/GenBank/DDBJ whole genome shotgun (WGS) entry which is preliminary data.</text>
</comment>
<dbReference type="Proteomes" id="UP000763484">
    <property type="component" value="Unassembled WGS sequence"/>
</dbReference>
<evidence type="ECO:0000313" key="1">
    <source>
        <dbReference type="EMBL" id="MBE5728009.1"/>
    </source>
</evidence>
<protein>
    <submittedName>
        <fullName evidence="1">Uncharacterized protein</fullName>
    </submittedName>
</protein>
<dbReference type="EMBL" id="JADFAQ010000018">
    <property type="protein sequence ID" value="MBE5728009.1"/>
    <property type="molecule type" value="Genomic_DNA"/>
</dbReference>
<accession>A0A8T3UUG1</accession>
<proteinExistence type="predicted"/>
<reference evidence="1 2" key="1">
    <citation type="submission" date="2020-09" db="EMBL/GenBank/DDBJ databases">
        <title>Genomic characterization of a novel Parvarchaeota family in acid mine drainage sediments.</title>
        <authorList>
            <person name="Luo Z.-H."/>
        </authorList>
    </citation>
    <scope>NUCLEOTIDE SEQUENCE [LARGE SCALE GENOMIC DNA]</scope>
    <source>
        <strain evidence="1">TL1-5_bins.178</strain>
    </source>
</reference>
<organism evidence="1 2">
    <name type="scientific">Candidatus Acidifodinimicrobium mancum</name>
    <dbReference type="NCBI Taxonomy" id="2898728"/>
    <lineage>
        <taxon>Archaea</taxon>
        <taxon>Candidatus Parvarchaeota</taxon>
        <taxon>Candidatus Acidifodinimicrobiaceae</taxon>
        <taxon>Candidatus Acidifodinimicrobium</taxon>
    </lineage>
</organism>
<name>A0A8T3UUG1_9ARCH</name>
<dbReference type="AlphaFoldDB" id="A0A8T3UUG1"/>
<sequence>MQNFFDKVAENGKEFVFKLRNGTRVGSAKSVSEFVDRIKSLPIESIEYHFTSHHFEPWFRYLKLNDIADKLSKINTRGERLRQDILNIFR</sequence>